<comment type="caution">
    <text evidence="1">The sequence shown here is derived from an EMBL/GenBank/DDBJ whole genome shotgun (WGS) entry which is preliminary data.</text>
</comment>
<evidence type="ECO:0000313" key="1">
    <source>
        <dbReference type="EMBL" id="KAF7336598.1"/>
    </source>
</evidence>
<accession>A0A8H7CIH0</accession>
<keyword evidence="2" id="KW-1185">Reference proteome</keyword>
<reference evidence="1" key="1">
    <citation type="submission" date="2020-05" db="EMBL/GenBank/DDBJ databases">
        <title>Mycena genomes resolve the evolution of fungal bioluminescence.</title>
        <authorList>
            <person name="Tsai I.J."/>
        </authorList>
    </citation>
    <scope>NUCLEOTIDE SEQUENCE</scope>
    <source>
        <strain evidence="1">160909Yilan</strain>
    </source>
</reference>
<protein>
    <submittedName>
        <fullName evidence="1">Uncharacterized protein</fullName>
    </submittedName>
</protein>
<proteinExistence type="predicted"/>
<name>A0A8H7CIH0_9AGAR</name>
<organism evidence="1 2">
    <name type="scientific">Mycena sanguinolenta</name>
    <dbReference type="NCBI Taxonomy" id="230812"/>
    <lineage>
        <taxon>Eukaryota</taxon>
        <taxon>Fungi</taxon>
        <taxon>Dikarya</taxon>
        <taxon>Basidiomycota</taxon>
        <taxon>Agaricomycotina</taxon>
        <taxon>Agaricomycetes</taxon>
        <taxon>Agaricomycetidae</taxon>
        <taxon>Agaricales</taxon>
        <taxon>Marasmiineae</taxon>
        <taxon>Mycenaceae</taxon>
        <taxon>Mycena</taxon>
    </lineage>
</organism>
<dbReference type="AlphaFoldDB" id="A0A8H7CIH0"/>
<sequence>MERIFSGPATDGLRSEEPPLWYLSWEGYMTPDVEYLLKRRTEREAALRDEQGEHPIFTAKGFEAIVQYLPWLPVLEDVFGRRQAGRRLAATDAIFWSVDGSSVVYENWWDAQSAWHAIGDARGVVFATAKLCEAHKRIDSVCGNRVLALRLLEMLSDDEDE</sequence>
<evidence type="ECO:0000313" key="2">
    <source>
        <dbReference type="Proteomes" id="UP000623467"/>
    </source>
</evidence>
<dbReference type="OrthoDB" id="2996843at2759"/>
<dbReference type="Proteomes" id="UP000623467">
    <property type="component" value="Unassembled WGS sequence"/>
</dbReference>
<dbReference type="EMBL" id="JACAZH010000036">
    <property type="protein sequence ID" value="KAF7336598.1"/>
    <property type="molecule type" value="Genomic_DNA"/>
</dbReference>
<gene>
    <name evidence="1" type="ORF">MSAN_02292000</name>
</gene>